<organism evidence="1 2">
    <name type="scientific">Candidatus Falkowbacteria bacterium CG_4_9_14_3_um_filter_38_19</name>
    <dbReference type="NCBI Taxonomy" id="1974559"/>
    <lineage>
        <taxon>Bacteria</taxon>
        <taxon>Candidatus Falkowiibacteriota</taxon>
    </lineage>
</organism>
<dbReference type="EMBL" id="PFUO01000024">
    <property type="protein sequence ID" value="PJB17775.1"/>
    <property type="molecule type" value="Genomic_DNA"/>
</dbReference>
<accession>A0A2M8AJH0</accession>
<evidence type="ECO:0000313" key="1">
    <source>
        <dbReference type="EMBL" id="PJB17775.1"/>
    </source>
</evidence>
<protein>
    <submittedName>
        <fullName evidence="1">Uncharacterized protein</fullName>
    </submittedName>
</protein>
<gene>
    <name evidence="1" type="ORF">CO116_00505</name>
</gene>
<name>A0A2M8AJH0_9BACT</name>
<evidence type="ECO:0000313" key="2">
    <source>
        <dbReference type="Proteomes" id="UP000230611"/>
    </source>
</evidence>
<dbReference type="AlphaFoldDB" id="A0A2M8AJH0"/>
<feature type="non-terminal residue" evidence="1">
    <location>
        <position position="1"/>
    </location>
</feature>
<proteinExistence type="predicted"/>
<dbReference type="Proteomes" id="UP000230611">
    <property type="component" value="Unassembled WGS sequence"/>
</dbReference>
<sequence>SNRKTINIPLLDFDKKTDKAGKYIGEAILKSQKTSEEIDNKRFIFYVHEDPPKGKAFISKFELHLGRGLFFERWRNLPRNEKGVVGVIWDNPEFVRLREQAKSKKVSGKEQILYCTKCGADEAMRRLLEIRYNEKKLTSDELKEIKRIHDELIYGANISIF</sequence>
<comment type="caution">
    <text evidence="1">The sequence shown here is derived from an EMBL/GenBank/DDBJ whole genome shotgun (WGS) entry which is preliminary data.</text>
</comment>
<reference evidence="2" key="1">
    <citation type="submission" date="2017-09" db="EMBL/GenBank/DDBJ databases">
        <title>Depth-based differentiation of microbial function through sediment-hosted aquifers and enrichment of novel symbionts in the deep terrestrial subsurface.</title>
        <authorList>
            <person name="Probst A.J."/>
            <person name="Ladd B."/>
            <person name="Jarett J.K."/>
            <person name="Geller-Mcgrath D.E."/>
            <person name="Sieber C.M.K."/>
            <person name="Emerson J.B."/>
            <person name="Anantharaman K."/>
            <person name="Thomas B.C."/>
            <person name="Malmstrom R."/>
            <person name="Stieglmeier M."/>
            <person name="Klingl A."/>
            <person name="Woyke T."/>
            <person name="Ryan C.M."/>
            <person name="Banfield J.F."/>
        </authorList>
    </citation>
    <scope>NUCLEOTIDE SEQUENCE [LARGE SCALE GENOMIC DNA]</scope>
</reference>